<dbReference type="Gene3D" id="3.60.21.10">
    <property type="match status" value="1"/>
</dbReference>
<dbReference type="Pfam" id="PF00149">
    <property type="entry name" value="Metallophos"/>
    <property type="match status" value="1"/>
</dbReference>
<gene>
    <name evidence="2" type="ORF">ACFSCW_00660</name>
</gene>
<feature type="domain" description="Calcineurin-like phosphoesterase" evidence="1">
    <location>
        <begin position="47"/>
        <end position="205"/>
    </location>
</feature>
<dbReference type="RefSeq" id="WP_380885857.1">
    <property type="nucleotide sequence ID" value="NZ_JBHUDY010000001.1"/>
</dbReference>
<dbReference type="PANTHER" id="PTHR31302">
    <property type="entry name" value="TRANSMEMBRANE PROTEIN WITH METALLOPHOSPHOESTERASE DOMAIN-RELATED"/>
    <property type="match status" value="1"/>
</dbReference>
<keyword evidence="3" id="KW-1185">Reference proteome</keyword>
<dbReference type="Proteomes" id="UP001597115">
    <property type="component" value="Unassembled WGS sequence"/>
</dbReference>
<evidence type="ECO:0000313" key="3">
    <source>
        <dbReference type="Proteomes" id="UP001597115"/>
    </source>
</evidence>
<evidence type="ECO:0000259" key="1">
    <source>
        <dbReference type="Pfam" id="PF00149"/>
    </source>
</evidence>
<proteinExistence type="predicted"/>
<name>A0ABW4HZC9_9SPHN</name>
<dbReference type="PANTHER" id="PTHR31302:SF0">
    <property type="entry name" value="TRANSMEMBRANE PROTEIN WITH METALLOPHOSPHOESTERASE DOMAIN"/>
    <property type="match status" value="1"/>
</dbReference>
<dbReference type="InterPro" id="IPR051158">
    <property type="entry name" value="Metallophosphoesterase_sf"/>
</dbReference>
<dbReference type="InterPro" id="IPR004843">
    <property type="entry name" value="Calcineurin-like_PHP"/>
</dbReference>
<dbReference type="InterPro" id="IPR029052">
    <property type="entry name" value="Metallo-depent_PP-like"/>
</dbReference>
<protein>
    <submittedName>
        <fullName evidence="2">Metallophosphoesterase</fullName>
    </submittedName>
</protein>
<reference evidence="3" key="1">
    <citation type="journal article" date="2019" name="Int. J. Syst. Evol. Microbiol.">
        <title>The Global Catalogue of Microorganisms (GCM) 10K type strain sequencing project: providing services to taxonomists for standard genome sequencing and annotation.</title>
        <authorList>
            <consortium name="The Broad Institute Genomics Platform"/>
            <consortium name="The Broad Institute Genome Sequencing Center for Infectious Disease"/>
            <person name="Wu L."/>
            <person name="Ma J."/>
        </authorList>
    </citation>
    <scope>NUCLEOTIDE SEQUENCE [LARGE SCALE GENOMIC DNA]</scope>
    <source>
        <strain evidence="3">CGMCC 1.16275</strain>
    </source>
</reference>
<evidence type="ECO:0000313" key="2">
    <source>
        <dbReference type="EMBL" id="MFD1610305.1"/>
    </source>
</evidence>
<dbReference type="EMBL" id="JBHUDY010000001">
    <property type="protein sequence ID" value="MFD1610305.1"/>
    <property type="molecule type" value="Genomic_DNA"/>
</dbReference>
<sequence>MHRWRFLFVAAAVLFLAVGYWNATRMPVVRRGTVWVNGWSANKPPVRIVLISDIHVAGPDMPPSRVARIVDQINALKPDLVLIAGDLVSARLLTTRRYSFDEALAPLTALHAPRIAVLGNHDHRRGAADARRALAAAHIPLLENRIVRFRGLTIVGLDDMYTGIPDARLFAKPLPQPVLLLTHSPEVVRRLPPGERLVLAGHTHCGQVVIPGVGALVSLRKGRRTVACGIVHRNGRNFVVTGGLGASIVPIRYGATPDLWLLTFQPKPSHL</sequence>
<dbReference type="SUPFAM" id="SSF56300">
    <property type="entry name" value="Metallo-dependent phosphatases"/>
    <property type="match status" value="1"/>
</dbReference>
<organism evidence="2 3">
    <name type="scientific">Sphingomonas tabacisoli</name>
    <dbReference type="NCBI Taxonomy" id="2249466"/>
    <lineage>
        <taxon>Bacteria</taxon>
        <taxon>Pseudomonadati</taxon>
        <taxon>Pseudomonadota</taxon>
        <taxon>Alphaproteobacteria</taxon>
        <taxon>Sphingomonadales</taxon>
        <taxon>Sphingomonadaceae</taxon>
        <taxon>Sphingomonas</taxon>
    </lineage>
</organism>
<accession>A0ABW4HZC9</accession>
<comment type="caution">
    <text evidence="2">The sequence shown here is derived from an EMBL/GenBank/DDBJ whole genome shotgun (WGS) entry which is preliminary data.</text>
</comment>